<accession>B7AUA9</accession>
<reference evidence="2 3" key="2">
    <citation type="submission" date="2008-11" db="EMBL/GenBank/DDBJ databases">
        <authorList>
            <person name="Fulton L."/>
            <person name="Clifton S."/>
            <person name="Fulton B."/>
            <person name="Xu J."/>
            <person name="Minx P."/>
            <person name="Pepin K.H."/>
            <person name="Johnson M."/>
            <person name="Bhonagiri V."/>
            <person name="Nash W.E."/>
            <person name="Mardis E.R."/>
            <person name="Wilson R.K."/>
        </authorList>
    </citation>
    <scope>NUCLEOTIDE SEQUENCE [LARGE SCALE GENOMIC DNA]</scope>
    <source>
        <strain evidence="2 3">ATCC 43243</strain>
    </source>
</reference>
<dbReference type="SUPFAM" id="SSF54001">
    <property type="entry name" value="Cysteine proteinases"/>
    <property type="match status" value="1"/>
</dbReference>
<dbReference type="eggNOG" id="COG5279">
    <property type="taxonomic scope" value="Bacteria"/>
</dbReference>
<dbReference type="EMBL" id="ABVQ01000037">
    <property type="protein sequence ID" value="EEC55800.1"/>
    <property type="molecule type" value="Genomic_DNA"/>
</dbReference>
<proteinExistence type="predicted"/>
<dbReference type="Gene3D" id="3.10.620.30">
    <property type="match status" value="1"/>
</dbReference>
<organism evidence="2 3">
    <name type="scientific">[Bacteroides] pectinophilus ATCC 43243</name>
    <dbReference type="NCBI Taxonomy" id="483218"/>
    <lineage>
        <taxon>Bacteria</taxon>
        <taxon>Bacillati</taxon>
        <taxon>Bacillota</taxon>
        <taxon>Clostridia</taxon>
        <taxon>Eubacteriales</taxon>
    </lineage>
</organism>
<dbReference type="Proteomes" id="UP000003136">
    <property type="component" value="Unassembled WGS sequence"/>
</dbReference>
<protein>
    <recommendedName>
        <fullName evidence="1">Transglutaminase-like domain-containing protein</fullName>
    </recommendedName>
</protein>
<keyword evidence="3" id="KW-1185">Reference proteome</keyword>
<dbReference type="Pfam" id="PF01841">
    <property type="entry name" value="Transglut_core"/>
    <property type="match status" value="1"/>
</dbReference>
<feature type="domain" description="Transglutaminase-like" evidence="1">
    <location>
        <begin position="170"/>
        <end position="222"/>
    </location>
</feature>
<name>B7AUA9_9FIRM</name>
<dbReference type="STRING" id="483218.BACPEC_02307"/>
<comment type="caution">
    <text evidence="2">The sequence shown here is derived from an EMBL/GenBank/DDBJ whole genome shotgun (WGS) entry which is preliminary data.</text>
</comment>
<dbReference type="AlphaFoldDB" id="B7AUA9"/>
<dbReference type="SMART" id="SM00460">
    <property type="entry name" value="TGc"/>
    <property type="match status" value="1"/>
</dbReference>
<evidence type="ECO:0000313" key="3">
    <source>
        <dbReference type="Proteomes" id="UP000003136"/>
    </source>
</evidence>
<sequence length="238" mass="27073">MRRFDRILGMAFVTLAAAFFIGISPVSAKAEEVGISSDTEGMAYIDSAIANMDNDVELAFSPEEVNVYALITYLNLSVHPITGINTYQQMQYAGYGCWYSDDYLNIQFDWKLTMEQEQIFDATVGMLAPYLVGPTEYDTIKNVHDWICLTTDYDDATVYGFASRHSGYNALFEHLAVCDGYATLFQKFMDKLGIPCYCATGNNHAWNIVWYNGAWYKVDCTWDDQDYGIIYKYFMTGI</sequence>
<gene>
    <name evidence="2" type="ORF">BACPEC_02307</name>
</gene>
<evidence type="ECO:0000259" key="1">
    <source>
        <dbReference type="SMART" id="SM00460"/>
    </source>
</evidence>
<evidence type="ECO:0000313" key="2">
    <source>
        <dbReference type="EMBL" id="EEC55800.1"/>
    </source>
</evidence>
<dbReference type="InterPro" id="IPR038765">
    <property type="entry name" value="Papain-like_cys_pep_sf"/>
</dbReference>
<dbReference type="HOGENOM" id="CLU_1164045_0_0_9"/>
<dbReference type="InterPro" id="IPR002931">
    <property type="entry name" value="Transglutaminase-like"/>
</dbReference>
<reference evidence="2 3" key="1">
    <citation type="submission" date="2008-11" db="EMBL/GenBank/DDBJ databases">
        <title>Draft genome sequence of Bacteroides pectinophilus (ATCC 43243).</title>
        <authorList>
            <person name="Sudarsanam P."/>
            <person name="Ley R."/>
            <person name="Guruge J."/>
            <person name="Turnbaugh P.J."/>
            <person name="Mahowald M."/>
            <person name="Liep D."/>
            <person name="Gordon J."/>
        </authorList>
    </citation>
    <scope>NUCLEOTIDE SEQUENCE [LARGE SCALE GENOMIC DNA]</scope>
    <source>
        <strain evidence="2 3">ATCC 43243</strain>
    </source>
</reference>